<sequence length="328" mass="34288">MDGGSFDIWGLQPSTNGPAHTLAAHADLDLNSQAPAAEGFPGLGLYGAFLQSDDDDLLSGRDELLPGRVRGSGIPPYRAPRAGAGDGRVGVAQPYARQLNFGGSSSAAAGRGGGNGGVFPGGSSSGAGGRRANSATAAPGRRSQHTNTAFRGGGGGQCVPHPRALRSAVRGQASGSGAPFDNGDKELEEDVEELASSGGPPKKPYLKKLQWGPPTNEDLLDQLFRGYTVDGSTSFVPGDDYCENLEQEEEEEFQATPTSSTTQMNKSNKRSFSSTTRSTCTSPVKKSKSPMVKILKDIANTYKESVAINTKQMQQRASDKAAFSVKRC</sequence>
<proteinExistence type="predicted"/>
<dbReference type="OrthoDB" id="687857at2759"/>
<feature type="region of interest" description="Disordered" evidence="1">
    <location>
        <begin position="247"/>
        <end position="287"/>
    </location>
</feature>
<dbReference type="Proteomes" id="UP000275267">
    <property type="component" value="Unassembled WGS sequence"/>
</dbReference>
<feature type="region of interest" description="Disordered" evidence="1">
    <location>
        <begin position="106"/>
        <end position="213"/>
    </location>
</feature>
<dbReference type="PANTHER" id="PTHR47069">
    <property type="match status" value="1"/>
</dbReference>
<gene>
    <name evidence="2" type="ORF">C2845_PM07G15110</name>
</gene>
<accession>A0A3L6SIR7</accession>
<keyword evidence="3" id="KW-1185">Reference proteome</keyword>
<feature type="compositionally biased region" description="Gly residues" evidence="1">
    <location>
        <begin position="110"/>
        <end position="129"/>
    </location>
</feature>
<reference evidence="3" key="1">
    <citation type="journal article" date="2019" name="Nat. Commun.">
        <title>The genome of broomcorn millet.</title>
        <authorList>
            <person name="Zou C."/>
            <person name="Miki D."/>
            <person name="Li D."/>
            <person name="Tang Q."/>
            <person name="Xiao L."/>
            <person name="Rajput S."/>
            <person name="Deng P."/>
            <person name="Jia W."/>
            <person name="Huang R."/>
            <person name="Zhang M."/>
            <person name="Sun Y."/>
            <person name="Hu J."/>
            <person name="Fu X."/>
            <person name="Schnable P.S."/>
            <person name="Li F."/>
            <person name="Zhang H."/>
            <person name="Feng B."/>
            <person name="Zhu X."/>
            <person name="Liu R."/>
            <person name="Schnable J.C."/>
            <person name="Zhu J.-K."/>
            <person name="Zhang H."/>
        </authorList>
    </citation>
    <scope>NUCLEOTIDE SEQUENCE [LARGE SCALE GENOMIC DNA]</scope>
</reference>
<protein>
    <submittedName>
        <fullName evidence="2">Uncharacterized protein</fullName>
    </submittedName>
</protein>
<evidence type="ECO:0000313" key="2">
    <source>
        <dbReference type="EMBL" id="RLN21960.1"/>
    </source>
</evidence>
<dbReference type="STRING" id="4540.A0A3L6SIR7"/>
<feature type="compositionally biased region" description="Polar residues" evidence="1">
    <location>
        <begin position="255"/>
        <end position="264"/>
    </location>
</feature>
<dbReference type="EMBL" id="PQIB02000004">
    <property type="protein sequence ID" value="RLN21960.1"/>
    <property type="molecule type" value="Genomic_DNA"/>
</dbReference>
<evidence type="ECO:0000256" key="1">
    <source>
        <dbReference type="SAM" id="MobiDB-lite"/>
    </source>
</evidence>
<comment type="caution">
    <text evidence="2">The sequence shown here is derived from an EMBL/GenBank/DDBJ whole genome shotgun (WGS) entry which is preliminary data.</text>
</comment>
<dbReference type="AlphaFoldDB" id="A0A3L6SIR7"/>
<dbReference type="PANTHER" id="PTHR47069:SF12">
    <property type="entry name" value="OS01G0545800 PROTEIN"/>
    <property type="match status" value="1"/>
</dbReference>
<name>A0A3L6SIR7_PANMI</name>
<feature type="compositionally biased region" description="Low complexity" evidence="1">
    <location>
        <begin position="270"/>
        <end position="287"/>
    </location>
</feature>
<evidence type="ECO:0000313" key="3">
    <source>
        <dbReference type="Proteomes" id="UP000275267"/>
    </source>
</evidence>
<organism evidence="2 3">
    <name type="scientific">Panicum miliaceum</name>
    <name type="common">Proso millet</name>
    <name type="synonym">Broomcorn millet</name>
    <dbReference type="NCBI Taxonomy" id="4540"/>
    <lineage>
        <taxon>Eukaryota</taxon>
        <taxon>Viridiplantae</taxon>
        <taxon>Streptophyta</taxon>
        <taxon>Embryophyta</taxon>
        <taxon>Tracheophyta</taxon>
        <taxon>Spermatophyta</taxon>
        <taxon>Magnoliopsida</taxon>
        <taxon>Liliopsida</taxon>
        <taxon>Poales</taxon>
        <taxon>Poaceae</taxon>
        <taxon>PACMAD clade</taxon>
        <taxon>Panicoideae</taxon>
        <taxon>Panicodae</taxon>
        <taxon>Paniceae</taxon>
        <taxon>Panicinae</taxon>
        <taxon>Panicum</taxon>
        <taxon>Panicum sect. Panicum</taxon>
    </lineage>
</organism>